<proteinExistence type="predicted"/>
<dbReference type="RefSeq" id="XP_003288469.1">
    <property type="nucleotide sequence ID" value="XM_003288421.1"/>
</dbReference>
<accession>F0ZM28</accession>
<gene>
    <name evidence="1" type="ORF">DICPUDRAFT_152704</name>
</gene>
<protein>
    <submittedName>
        <fullName evidence="1">Uncharacterized protein</fullName>
    </submittedName>
</protein>
<dbReference type="VEuPathDB" id="AmoebaDB:DICPUDRAFT_152704"/>
<evidence type="ECO:0000313" key="2">
    <source>
        <dbReference type="Proteomes" id="UP000001064"/>
    </source>
</evidence>
<dbReference type="KEGG" id="dpp:DICPUDRAFT_152704"/>
<dbReference type="GeneID" id="10501887"/>
<dbReference type="EMBL" id="GL871075">
    <property type="protein sequence ID" value="EGC34995.1"/>
    <property type="molecule type" value="Genomic_DNA"/>
</dbReference>
<reference evidence="2" key="1">
    <citation type="journal article" date="2011" name="Genome Biol.">
        <title>Comparative genomics of the social amoebae Dictyostelium discoideum and Dictyostelium purpureum.</title>
        <authorList>
            <consortium name="US DOE Joint Genome Institute (JGI-PGF)"/>
            <person name="Sucgang R."/>
            <person name="Kuo A."/>
            <person name="Tian X."/>
            <person name="Salerno W."/>
            <person name="Parikh A."/>
            <person name="Feasley C.L."/>
            <person name="Dalin E."/>
            <person name="Tu H."/>
            <person name="Huang E."/>
            <person name="Barry K."/>
            <person name="Lindquist E."/>
            <person name="Shapiro H."/>
            <person name="Bruce D."/>
            <person name="Schmutz J."/>
            <person name="Salamov A."/>
            <person name="Fey P."/>
            <person name="Gaudet P."/>
            <person name="Anjard C."/>
            <person name="Babu M.M."/>
            <person name="Basu S."/>
            <person name="Bushmanova Y."/>
            <person name="van der Wel H."/>
            <person name="Katoh-Kurasawa M."/>
            <person name="Dinh C."/>
            <person name="Coutinho P.M."/>
            <person name="Saito T."/>
            <person name="Elias M."/>
            <person name="Schaap P."/>
            <person name="Kay R.R."/>
            <person name="Henrissat B."/>
            <person name="Eichinger L."/>
            <person name="Rivero F."/>
            <person name="Putnam N.H."/>
            <person name="West C.M."/>
            <person name="Loomis W.F."/>
            <person name="Chisholm R.L."/>
            <person name="Shaulsky G."/>
            <person name="Strassmann J.E."/>
            <person name="Queller D.C."/>
            <person name="Kuspa A."/>
            <person name="Grigoriev I.V."/>
        </authorList>
    </citation>
    <scope>NUCLEOTIDE SEQUENCE [LARGE SCALE GENOMIC DNA]</scope>
    <source>
        <strain evidence="2">QSDP1</strain>
    </source>
</reference>
<sequence length="73" mass="8457">MNINDFSLLNSLVRLLENRYFLLRQNPIMVRSLFLSISRSDCSIEYVDGLYSKSLTSSRDIIAFKVTFCILTT</sequence>
<name>F0ZM28_DICPU</name>
<dbReference type="Proteomes" id="UP000001064">
    <property type="component" value="Unassembled WGS sequence"/>
</dbReference>
<dbReference type="AlphaFoldDB" id="F0ZM28"/>
<organism evidence="1 2">
    <name type="scientific">Dictyostelium purpureum</name>
    <name type="common">Slime mold</name>
    <dbReference type="NCBI Taxonomy" id="5786"/>
    <lineage>
        <taxon>Eukaryota</taxon>
        <taxon>Amoebozoa</taxon>
        <taxon>Evosea</taxon>
        <taxon>Eumycetozoa</taxon>
        <taxon>Dictyostelia</taxon>
        <taxon>Dictyosteliales</taxon>
        <taxon>Dictyosteliaceae</taxon>
        <taxon>Dictyostelium</taxon>
    </lineage>
</organism>
<keyword evidence="2" id="KW-1185">Reference proteome</keyword>
<dbReference type="InParanoid" id="F0ZM28"/>
<evidence type="ECO:0000313" key="1">
    <source>
        <dbReference type="EMBL" id="EGC34995.1"/>
    </source>
</evidence>
<dbReference type="OrthoDB" id="4062651at2759"/>